<dbReference type="AlphaFoldDB" id="A0A026X1W5"/>
<accession>A0A026X1W5</accession>
<evidence type="ECO:0000313" key="1">
    <source>
        <dbReference type="EMBL" id="EZA61384.1"/>
    </source>
</evidence>
<protein>
    <recommendedName>
        <fullName evidence="3">DUF4817 domain-containing protein</fullName>
    </recommendedName>
</protein>
<dbReference type="Proteomes" id="UP000053097">
    <property type="component" value="Unassembled WGS sequence"/>
</dbReference>
<dbReference type="EMBL" id="KK107055">
    <property type="protein sequence ID" value="EZA61384.1"/>
    <property type="molecule type" value="Genomic_DNA"/>
</dbReference>
<organism evidence="1 2">
    <name type="scientific">Ooceraea biroi</name>
    <name type="common">Clonal raider ant</name>
    <name type="synonym">Cerapachys biroi</name>
    <dbReference type="NCBI Taxonomy" id="2015173"/>
    <lineage>
        <taxon>Eukaryota</taxon>
        <taxon>Metazoa</taxon>
        <taxon>Ecdysozoa</taxon>
        <taxon>Arthropoda</taxon>
        <taxon>Hexapoda</taxon>
        <taxon>Insecta</taxon>
        <taxon>Pterygota</taxon>
        <taxon>Neoptera</taxon>
        <taxon>Endopterygota</taxon>
        <taxon>Hymenoptera</taxon>
        <taxon>Apocrita</taxon>
        <taxon>Aculeata</taxon>
        <taxon>Formicoidea</taxon>
        <taxon>Formicidae</taxon>
        <taxon>Dorylinae</taxon>
        <taxon>Ooceraea</taxon>
    </lineage>
</organism>
<name>A0A026X1W5_OOCBI</name>
<evidence type="ECO:0000313" key="2">
    <source>
        <dbReference type="Proteomes" id="UP000053097"/>
    </source>
</evidence>
<gene>
    <name evidence="1" type="ORF">X777_12291</name>
</gene>
<sequence length="99" mass="11536">MLIFYGECGQNARRAAREYNACFPGYNPIVHSVILMRLLHRTEETGRLVPDRHLNVVVERRVRTVHNEETIIRTINDAPEMSVCEISRDLVKYRSPRDA</sequence>
<proteinExistence type="predicted"/>
<evidence type="ECO:0008006" key="3">
    <source>
        <dbReference type="Google" id="ProtNLM"/>
    </source>
</evidence>
<reference evidence="1 2" key="1">
    <citation type="journal article" date="2014" name="Curr. Biol.">
        <title>The genome of the clonal raider ant Cerapachys biroi.</title>
        <authorList>
            <person name="Oxley P.R."/>
            <person name="Ji L."/>
            <person name="Fetter-Pruneda I."/>
            <person name="McKenzie S.K."/>
            <person name="Li C."/>
            <person name="Hu H."/>
            <person name="Zhang G."/>
            <person name="Kronauer D.J."/>
        </authorList>
    </citation>
    <scope>NUCLEOTIDE SEQUENCE [LARGE SCALE GENOMIC DNA]</scope>
</reference>
<keyword evidence="2" id="KW-1185">Reference proteome</keyword>